<keyword evidence="1" id="KW-0547">Nucleotide-binding</keyword>
<gene>
    <name evidence="4" type="ORF">CRI93_00310</name>
</gene>
<keyword evidence="5" id="KW-1185">Reference proteome</keyword>
<dbReference type="PANTHER" id="PTHR43272">
    <property type="entry name" value="LONG-CHAIN-FATTY-ACID--COA LIGASE"/>
    <property type="match status" value="1"/>
</dbReference>
<organism evidence="4 5">
    <name type="scientific">Longimonas halophila</name>
    <dbReference type="NCBI Taxonomy" id="1469170"/>
    <lineage>
        <taxon>Bacteria</taxon>
        <taxon>Pseudomonadati</taxon>
        <taxon>Rhodothermota</taxon>
        <taxon>Rhodothermia</taxon>
        <taxon>Rhodothermales</taxon>
        <taxon>Salisaetaceae</taxon>
        <taxon>Longimonas</taxon>
    </lineage>
</organism>
<dbReference type="OrthoDB" id="9803968at2"/>
<dbReference type="Gene3D" id="3.40.50.12780">
    <property type="entry name" value="N-terminal domain of ligase-like"/>
    <property type="match status" value="1"/>
</dbReference>
<dbReference type="InterPro" id="IPR042099">
    <property type="entry name" value="ANL_N_sf"/>
</dbReference>
<dbReference type="GO" id="GO:0005524">
    <property type="term" value="F:ATP binding"/>
    <property type="evidence" value="ECO:0007669"/>
    <property type="project" value="UniProtKB-KW"/>
</dbReference>
<dbReference type="Pfam" id="PF23562">
    <property type="entry name" value="AMP-binding_C_3"/>
    <property type="match status" value="1"/>
</dbReference>
<dbReference type="Pfam" id="PF00501">
    <property type="entry name" value="AMP-binding"/>
    <property type="match status" value="1"/>
</dbReference>
<dbReference type="AlphaFoldDB" id="A0A2H3P3W8"/>
<dbReference type="PROSITE" id="PS00455">
    <property type="entry name" value="AMP_BINDING"/>
    <property type="match status" value="1"/>
</dbReference>
<dbReference type="CDD" id="cd05907">
    <property type="entry name" value="VL_LC_FACS_like"/>
    <property type="match status" value="1"/>
</dbReference>
<dbReference type="InterPro" id="IPR000873">
    <property type="entry name" value="AMP-dep_synth/lig_dom"/>
</dbReference>
<proteinExistence type="predicted"/>
<sequence length="631" mass="70116">MSAQVDFSTIPELFTRLVNRYRGTDRTVLRHKPNDTWLDISWEDLEMRVHALAGFLHKQGVRPGDRVAILSENRPEWAITDLATQILGAVNVSIYNTLPESKVGYILRDSGAKWVVASVPVQRKKVEAVTDACPDLEGILVMSELPADPPEGMVQWNDATDQGATYWQQHADALRTLGTNVSPSDTSALIYTSGTTGDPKGVVLSHDNFCANVKDALQHIPFYETDHHLSFLPLCHAFERTAGYIAVMAAGATISYAESIEALTQNLLEVQPTVLISVPRVFEKVYSRVREKAEDGSAIQQRVFDWAVRTGQRYAEAEQNGGAGLLLQAQQKLAHKLVFSALHEKMGGNLRFAVSGGAALPKEIGTFFQAAGIVIVEGYGLTETAPVISANPLEAPPYGTVGHLLRSVTVAIKDLQTDEPIGTLRGTDYPSALTTDEGEIVVKGPNVMQRYWQRPEETRGAFDADGWYHTGDVGRFVDGYLQVTDRIKHMIVSQGGKNIYPGPIEEHFKTQAPFDQMVVLGDDRPFLTALIVPDFEAVRMHGRDIDERDHPGDNEALIEERWVDRLFSKSINAYNRQASAYEKIRAFQLVAEPFTVENGMLTPTLKTKRRIIESTYADEIETMYERFTKRG</sequence>
<protein>
    <submittedName>
        <fullName evidence="4">Long-chain fatty acid--CoA ligase</fullName>
    </submittedName>
</protein>
<keyword evidence="2" id="KW-0067">ATP-binding</keyword>
<evidence type="ECO:0000313" key="4">
    <source>
        <dbReference type="EMBL" id="PEN09209.1"/>
    </source>
</evidence>
<accession>A0A2H3P3W8</accession>
<name>A0A2H3P3W8_9BACT</name>
<comment type="caution">
    <text evidence="4">The sequence shown here is derived from an EMBL/GenBank/DDBJ whole genome shotgun (WGS) entry which is preliminary data.</text>
</comment>
<dbReference type="PANTHER" id="PTHR43272:SF33">
    <property type="entry name" value="AMP-BINDING DOMAIN-CONTAINING PROTEIN-RELATED"/>
    <property type="match status" value="1"/>
</dbReference>
<evidence type="ECO:0000313" key="5">
    <source>
        <dbReference type="Proteomes" id="UP000221024"/>
    </source>
</evidence>
<evidence type="ECO:0000256" key="1">
    <source>
        <dbReference type="ARBA" id="ARBA00022741"/>
    </source>
</evidence>
<keyword evidence="4" id="KW-0436">Ligase</keyword>
<evidence type="ECO:0000256" key="2">
    <source>
        <dbReference type="ARBA" id="ARBA00022840"/>
    </source>
</evidence>
<dbReference type="RefSeq" id="WP_098060609.1">
    <property type="nucleotide sequence ID" value="NZ_PDEP01000001.1"/>
</dbReference>
<reference evidence="4 5" key="1">
    <citation type="submission" date="2017-10" db="EMBL/GenBank/DDBJ databases">
        <title>Draft genome of Longimonas halophila.</title>
        <authorList>
            <person name="Goh K.M."/>
            <person name="Shamsir M.S."/>
            <person name="Lim S.W."/>
        </authorList>
    </citation>
    <scope>NUCLEOTIDE SEQUENCE [LARGE SCALE GENOMIC DNA]</scope>
    <source>
        <strain evidence="4 5">KCTC 42399</strain>
    </source>
</reference>
<dbReference type="Proteomes" id="UP000221024">
    <property type="component" value="Unassembled WGS sequence"/>
</dbReference>
<dbReference type="SUPFAM" id="SSF56801">
    <property type="entry name" value="Acetyl-CoA synthetase-like"/>
    <property type="match status" value="1"/>
</dbReference>
<evidence type="ECO:0000259" key="3">
    <source>
        <dbReference type="Pfam" id="PF00501"/>
    </source>
</evidence>
<dbReference type="GO" id="GO:0016020">
    <property type="term" value="C:membrane"/>
    <property type="evidence" value="ECO:0007669"/>
    <property type="project" value="TreeGrafter"/>
</dbReference>
<dbReference type="InterPro" id="IPR020845">
    <property type="entry name" value="AMP-binding_CS"/>
</dbReference>
<dbReference type="EMBL" id="PDEP01000001">
    <property type="protein sequence ID" value="PEN09209.1"/>
    <property type="molecule type" value="Genomic_DNA"/>
</dbReference>
<feature type="domain" description="AMP-dependent synthetase/ligase" evidence="3">
    <location>
        <begin position="24"/>
        <end position="452"/>
    </location>
</feature>
<dbReference type="GO" id="GO:0004467">
    <property type="term" value="F:long-chain fatty acid-CoA ligase activity"/>
    <property type="evidence" value="ECO:0007669"/>
    <property type="project" value="TreeGrafter"/>
</dbReference>